<comment type="caution">
    <text evidence="2">The sequence shown here is derived from an EMBL/GenBank/DDBJ whole genome shotgun (WGS) entry which is preliminary data.</text>
</comment>
<accession>A0ABQ9M0F7</accession>
<dbReference type="InterPro" id="IPR051304">
    <property type="entry name" value="SCF_F-box_domain"/>
</dbReference>
<evidence type="ECO:0000259" key="1">
    <source>
        <dbReference type="Pfam" id="PF03478"/>
    </source>
</evidence>
<dbReference type="InterPro" id="IPR005174">
    <property type="entry name" value="KIB1-4_b-propeller"/>
</dbReference>
<dbReference type="PANTHER" id="PTHR47123:SF3">
    <property type="entry name" value="DUF295 DOMAIN-CONTAINING PROTEIN"/>
    <property type="match status" value="1"/>
</dbReference>
<dbReference type="Proteomes" id="UP001174677">
    <property type="component" value="Chromosome 9"/>
</dbReference>
<organism evidence="2 3">
    <name type="scientific">Hevea brasiliensis</name>
    <name type="common">Para rubber tree</name>
    <name type="synonym">Siphonia brasiliensis</name>
    <dbReference type="NCBI Taxonomy" id="3981"/>
    <lineage>
        <taxon>Eukaryota</taxon>
        <taxon>Viridiplantae</taxon>
        <taxon>Streptophyta</taxon>
        <taxon>Embryophyta</taxon>
        <taxon>Tracheophyta</taxon>
        <taxon>Spermatophyta</taxon>
        <taxon>Magnoliopsida</taxon>
        <taxon>eudicotyledons</taxon>
        <taxon>Gunneridae</taxon>
        <taxon>Pentapetalae</taxon>
        <taxon>rosids</taxon>
        <taxon>fabids</taxon>
        <taxon>Malpighiales</taxon>
        <taxon>Euphorbiaceae</taxon>
        <taxon>Crotonoideae</taxon>
        <taxon>Micrandreae</taxon>
        <taxon>Hevea</taxon>
    </lineage>
</organism>
<evidence type="ECO:0000313" key="3">
    <source>
        <dbReference type="Proteomes" id="UP001174677"/>
    </source>
</evidence>
<dbReference type="EMBL" id="JARPOI010000009">
    <property type="protein sequence ID" value="KAJ9172600.1"/>
    <property type="molecule type" value="Genomic_DNA"/>
</dbReference>
<reference evidence="2" key="1">
    <citation type="journal article" date="2023" name="Plant Biotechnol. J.">
        <title>Chromosome-level wild Hevea brasiliensis genome provides new tools for genomic-assisted breeding and valuable loci to elevate rubber yield.</title>
        <authorList>
            <person name="Cheng H."/>
            <person name="Song X."/>
            <person name="Hu Y."/>
            <person name="Wu T."/>
            <person name="Yang Q."/>
            <person name="An Z."/>
            <person name="Feng S."/>
            <person name="Deng Z."/>
            <person name="Wu W."/>
            <person name="Zeng X."/>
            <person name="Tu M."/>
            <person name="Wang X."/>
            <person name="Huang H."/>
        </authorList>
    </citation>
    <scope>NUCLEOTIDE SEQUENCE</scope>
    <source>
        <strain evidence="2">MT/VB/25A 57/8</strain>
    </source>
</reference>
<evidence type="ECO:0000313" key="2">
    <source>
        <dbReference type="EMBL" id="KAJ9172600.1"/>
    </source>
</evidence>
<keyword evidence="3" id="KW-1185">Reference proteome</keyword>
<proteinExistence type="predicted"/>
<dbReference type="Pfam" id="PF03478">
    <property type="entry name" value="Beta-prop_KIB1-4"/>
    <property type="match status" value="1"/>
</dbReference>
<dbReference type="PANTHER" id="PTHR47123">
    <property type="entry name" value="F-BOX PROTEIN SKIP23"/>
    <property type="match status" value="1"/>
</dbReference>
<sequence>MDSSSTPQWASLRSDLLFVIAKCLDTCVDLLHFRAVCYSWRASIPLPPKIPSPHPSLKLPFPIFTNLPFNRNSRGHFVLTESTIYSFQPLTSISNTTDTWLVKAEELKSGEVILKDTLSPFPSLCLMEGFPQVLNLLDYRISEIGNAYGLEFLKHGKTSFNRVLTKSDNIKSIFMKKVVVSSSFFKIGDDGLAVMALDMDGNVGVWKMGDEKWTNINDARERSYYVDIIFYNRKFYALDVSGLTVTVDPKNFQIKEIVHGYPSFGFGADRFMYLVESFDDLFRVDKYDFLGGDSPYEHSCDFDVTHPIIFLIYRLNEENHEWVKVDGLEDRVLFLGADSSFSVLANDFPGCKRNCVYFVDGSFLEDYDEHPPYGFFVFKSHAAMRLSKFPSYSKIFYPPPTWLKTNPTLSQR</sequence>
<name>A0ABQ9M0F7_HEVBR</name>
<gene>
    <name evidence="2" type="ORF">P3X46_015817</name>
</gene>
<feature type="domain" description="KIB1-4 beta-propeller" evidence="1">
    <location>
        <begin position="79"/>
        <end position="377"/>
    </location>
</feature>
<protein>
    <recommendedName>
        <fullName evidence="1">KIB1-4 beta-propeller domain-containing protein</fullName>
    </recommendedName>
</protein>